<dbReference type="EMBL" id="PKSM01000144">
    <property type="protein sequence ID" value="POW07760.1"/>
    <property type="molecule type" value="Genomic_DNA"/>
</dbReference>
<dbReference type="Proteomes" id="UP000238274">
    <property type="component" value="Unassembled WGS sequence"/>
</dbReference>
<keyword evidence="1" id="KW-1133">Transmembrane helix</keyword>
<dbReference type="VEuPathDB" id="FungiDB:PSTT_07155"/>
<comment type="caution">
    <text evidence="2">The sequence shown here is derived from an EMBL/GenBank/DDBJ whole genome shotgun (WGS) entry which is preliminary data.</text>
</comment>
<reference evidence="2 3" key="1">
    <citation type="submission" date="2017-12" db="EMBL/GenBank/DDBJ databases">
        <title>Gene loss provides genomic basis for host adaptation in cereal stripe rust fungi.</title>
        <authorList>
            <person name="Xia C."/>
        </authorList>
    </citation>
    <scope>NUCLEOTIDE SEQUENCE [LARGE SCALE GENOMIC DNA]</scope>
    <source>
        <strain evidence="2 3">93TX-2</strain>
    </source>
</reference>
<accession>A0A2S4VED3</accession>
<evidence type="ECO:0000256" key="1">
    <source>
        <dbReference type="SAM" id="Phobius"/>
    </source>
</evidence>
<evidence type="ECO:0000313" key="3">
    <source>
        <dbReference type="Proteomes" id="UP000238274"/>
    </source>
</evidence>
<protein>
    <submittedName>
        <fullName evidence="2">Uncharacterized protein</fullName>
    </submittedName>
</protein>
<proteinExistence type="predicted"/>
<keyword evidence="1" id="KW-0472">Membrane</keyword>
<feature type="transmembrane region" description="Helical" evidence="1">
    <location>
        <begin position="43"/>
        <end position="62"/>
    </location>
</feature>
<gene>
    <name evidence="2" type="ORF">PSHT_09855</name>
</gene>
<dbReference type="AlphaFoldDB" id="A0A2S4VED3"/>
<sequence>MQHPILSYIIPLAATTNRPFPPRITNYPPYPILNPIRLTPTKMFSMLGFIIVLAAFPISLFAQQADNVTCFGTQYTGLDVNHCRRALRNIVYDSNGRLDSYSSTVFTWHKTCVINVQKVQKNQPTRQWLEATVLAIARTCRPSGGIRKYPDGTQAQVYRSTATNVYDVNQPVCRKRTCNFQPNDCLLALNQLSVDPKGNFMGQKAATPVSQATWGNCTTTDSSAFRISHPEVNSSFKRMLSQCGSHPGSVYISGGTEGSNGDVRLSTLGSKC</sequence>
<keyword evidence="3" id="KW-1185">Reference proteome</keyword>
<organism evidence="2 3">
    <name type="scientific">Puccinia striiformis</name>
    <dbReference type="NCBI Taxonomy" id="27350"/>
    <lineage>
        <taxon>Eukaryota</taxon>
        <taxon>Fungi</taxon>
        <taxon>Dikarya</taxon>
        <taxon>Basidiomycota</taxon>
        <taxon>Pucciniomycotina</taxon>
        <taxon>Pucciniomycetes</taxon>
        <taxon>Pucciniales</taxon>
        <taxon>Pucciniaceae</taxon>
        <taxon>Puccinia</taxon>
    </lineage>
</organism>
<dbReference type="OrthoDB" id="2495205at2759"/>
<reference evidence="3" key="2">
    <citation type="journal article" date="2018" name="BMC Genomics">
        <title>Genomic insights into host adaptation between the wheat stripe rust pathogen (Puccinia striiformis f. sp. tritici) and the barley stripe rust pathogen (Puccinia striiformis f. sp. hordei).</title>
        <authorList>
            <person name="Xia C."/>
            <person name="Wang M."/>
            <person name="Yin C."/>
            <person name="Cornejo O.E."/>
            <person name="Hulbert S.H."/>
            <person name="Chen X."/>
        </authorList>
    </citation>
    <scope>NUCLEOTIDE SEQUENCE [LARGE SCALE GENOMIC DNA]</scope>
    <source>
        <strain evidence="3">93TX-2</strain>
    </source>
</reference>
<keyword evidence="1" id="KW-0812">Transmembrane</keyword>
<name>A0A2S4VED3_9BASI</name>
<reference evidence="3" key="3">
    <citation type="journal article" date="2018" name="Mol. Plant Microbe Interact.">
        <title>Genome sequence resources for the wheat stripe rust pathogen (Puccinia striiformis f. sp. tritici) and the barley stripe rust pathogen (Puccinia striiformis f. sp. hordei).</title>
        <authorList>
            <person name="Xia C."/>
            <person name="Wang M."/>
            <person name="Yin C."/>
            <person name="Cornejo O.E."/>
            <person name="Hulbert S.H."/>
            <person name="Chen X."/>
        </authorList>
    </citation>
    <scope>NUCLEOTIDE SEQUENCE [LARGE SCALE GENOMIC DNA]</scope>
    <source>
        <strain evidence="3">93TX-2</strain>
    </source>
</reference>
<dbReference type="VEuPathDB" id="FungiDB:PSHT_09855"/>
<evidence type="ECO:0000313" key="2">
    <source>
        <dbReference type="EMBL" id="POW07760.1"/>
    </source>
</evidence>